<accession>A0A2S2PX15</accession>
<proteinExistence type="predicted"/>
<evidence type="ECO:0000313" key="1">
    <source>
        <dbReference type="EMBL" id="MBY69900.1"/>
    </source>
</evidence>
<dbReference type="EMBL" id="GGMS01000697">
    <property type="protein sequence ID" value="MBY69900.1"/>
    <property type="molecule type" value="Transcribed_RNA"/>
</dbReference>
<name>A0A2S2PX15_9HEMI</name>
<organism evidence="1">
    <name type="scientific">Sipha flava</name>
    <name type="common">yellow sugarcane aphid</name>
    <dbReference type="NCBI Taxonomy" id="143950"/>
    <lineage>
        <taxon>Eukaryota</taxon>
        <taxon>Metazoa</taxon>
        <taxon>Ecdysozoa</taxon>
        <taxon>Arthropoda</taxon>
        <taxon>Hexapoda</taxon>
        <taxon>Insecta</taxon>
        <taxon>Pterygota</taxon>
        <taxon>Neoptera</taxon>
        <taxon>Paraneoptera</taxon>
        <taxon>Hemiptera</taxon>
        <taxon>Sternorrhyncha</taxon>
        <taxon>Aphidomorpha</taxon>
        <taxon>Aphidoidea</taxon>
        <taxon>Aphididae</taxon>
        <taxon>Sipha</taxon>
    </lineage>
</organism>
<gene>
    <name evidence="1" type="ORF">g.74806</name>
</gene>
<dbReference type="AlphaFoldDB" id="A0A2S2PX15"/>
<sequence length="120" mass="13931">MRLQPFSRYVQQRWRLRRRSAAGRSDRRGRRRGLNHRRCGARYVRRRRRRKRHGRRRRCRRAVLVQAAVHHRPPTQPGSGCRGRAPCSGGNIVFTATVQRTDGSVPEVADDDNCCGFGRG</sequence>
<reference evidence="1" key="1">
    <citation type="submission" date="2018-04" db="EMBL/GenBank/DDBJ databases">
        <title>Transcriptome assembly of Sipha flava.</title>
        <authorList>
            <person name="Scully E.D."/>
            <person name="Geib S.M."/>
            <person name="Palmer N.A."/>
            <person name="Koch K."/>
            <person name="Bradshaw J."/>
            <person name="Heng-Moss T."/>
            <person name="Sarath G."/>
        </authorList>
    </citation>
    <scope>NUCLEOTIDE SEQUENCE</scope>
</reference>
<protein>
    <submittedName>
        <fullName evidence="1">Uncharacterized protein</fullName>
    </submittedName>
</protein>